<dbReference type="InterPro" id="IPR032675">
    <property type="entry name" value="LRR_dom_sf"/>
</dbReference>
<dbReference type="EMBL" id="GDID01000907">
    <property type="protein sequence ID" value="JAP95699.1"/>
    <property type="molecule type" value="Transcribed_RNA"/>
</dbReference>
<name>A0A146KKC5_9EUKA</name>
<dbReference type="Pfam" id="PF13306">
    <property type="entry name" value="LRR_5"/>
    <property type="match status" value="2"/>
</dbReference>
<evidence type="ECO:0000313" key="1">
    <source>
        <dbReference type="EMBL" id="JAP95699.1"/>
    </source>
</evidence>
<sequence>SSSITDLIQDLQDQSHVKVVQNTLLITNIKVNRLSLQFVDKQQILNVVAPFLEVIHQKAFDEFRTIRYLYAPNLKIIGEEGLARCNSLLKIVGSNIKVIGRSALSCCFSLSFIDLKRVKIFECECFEYCDSLQCLESSCISQEIISGCPNLFMINCEKQVKGLDFDKMMYARLPNCEFDSKLKIYVSEDSQRPKSNKYNVVKEFPQIKDLQQFHQQNKKFIFNDEFILKSILVDVDPSKLNFNIRGVVLTKAHTIQKGLFKDQAQILFCQCPKLEVVGEYAFCNCQSMRTFRASSLQKIERHTFHGCESLSDISVENVISCGELCFHNCKSLVQLEFLKLQEIKSKFFTGCVSLKQIICPNLKQISNDVLTGYNDLKINICVNNSHLFTNQVIKTNFTFGKRLKFQEILIDQYYERITLQKHIITIKNLVFYNNKLNIVLKEIKK</sequence>
<dbReference type="Gene3D" id="3.80.10.10">
    <property type="entry name" value="Ribonuclease Inhibitor"/>
    <property type="match status" value="2"/>
</dbReference>
<gene>
    <name evidence="1" type="ORF">TPC1_11215</name>
</gene>
<dbReference type="PANTHER" id="PTHR45661">
    <property type="entry name" value="SURFACE ANTIGEN"/>
    <property type="match status" value="1"/>
</dbReference>
<dbReference type="PANTHER" id="PTHR45661:SF3">
    <property type="entry name" value="IG-LIKE DOMAIN-CONTAINING PROTEIN"/>
    <property type="match status" value="1"/>
</dbReference>
<proteinExistence type="predicted"/>
<protein>
    <submittedName>
        <fullName evidence="1">Leucine rich repeats-containing protein</fullName>
    </submittedName>
</protein>
<feature type="non-terminal residue" evidence="1">
    <location>
        <position position="1"/>
    </location>
</feature>
<dbReference type="SUPFAM" id="SSF52058">
    <property type="entry name" value="L domain-like"/>
    <property type="match status" value="2"/>
</dbReference>
<accession>A0A146KKC5</accession>
<dbReference type="InterPro" id="IPR053139">
    <property type="entry name" value="Surface_bspA-like"/>
</dbReference>
<dbReference type="InterPro" id="IPR026906">
    <property type="entry name" value="LRR_5"/>
</dbReference>
<reference evidence="1" key="1">
    <citation type="submission" date="2015-07" db="EMBL/GenBank/DDBJ databases">
        <title>Adaptation to a free-living lifestyle via gene acquisitions in the diplomonad Trepomonas sp. PC1.</title>
        <authorList>
            <person name="Xu F."/>
            <person name="Jerlstrom-Hultqvist J."/>
            <person name="Kolisko M."/>
            <person name="Simpson A.G.B."/>
            <person name="Roger A.J."/>
            <person name="Svard S.G."/>
            <person name="Andersson J.O."/>
        </authorList>
    </citation>
    <scope>NUCLEOTIDE SEQUENCE</scope>
    <source>
        <strain evidence="1">PC1</strain>
    </source>
</reference>
<organism evidence="1">
    <name type="scientific">Trepomonas sp. PC1</name>
    <dbReference type="NCBI Taxonomy" id="1076344"/>
    <lineage>
        <taxon>Eukaryota</taxon>
        <taxon>Metamonada</taxon>
        <taxon>Diplomonadida</taxon>
        <taxon>Hexamitidae</taxon>
        <taxon>Hexamitinae</taxon>
        <taxon>Trepomonas</taxon>
    </lineage>
</organism>
<dbReference type="AlphaFoldDB" id="A0A146KKC5"/>